<accession>A0A1T4M344</accession>
<keyword evidence="1" id="KW-0472">Membrane</keyword>
<dbReference type="EMBL" id="FUWY01000002">
    <property type="protein sequence ID" value="SJZ61307.1"/>
    <property type="molecule type" value="Genomic_DNA"/>
</dbReference>
<sequence length="143" mass="16836">MNEAKIAIYLSILALIVSIIDIMLRVYYEKKWKNREVLDKLLFELTIEKLPNLQYNLMTLKTEDSINDYLLVLDTILSKLSVVRLFDLVTYSDLFDTISKIEENLESFQNSPNDIEKTIFIECFSKNSKKLILDIINLKMNIY</sequence>
<dbReference type="Proteomes" id="UP000243297">
    <property type="component" value="Unassembled WGS sequence"/>
</dbReference>
<dbReference type="RefSeq" id="WP_078711570.1">
    <property type="nucleotide sequence ID" value="NZ_FUWY01000002.1"/>
</dbReference>
<proteinExistence type="predicted"/>
<keyword evidence="3" id="KW-1185">Reference proteome</keyword>
<keyword evidence="1" id="KW-0812">Transmembrane</keyword>
<name>A0A1T4M344_9FIRM</name>
<organism evidence="2 3">
    <name type="scientific">Anaerorhabdus furcosa</name>
    <dbReference type="NCBI Taxonomy" id="118967"/>
    <lineage>
        <taxon>Bacteria</taxon>
        <taxon>Bacillati</taxon>
        <taxon>Bacillota</taxon>
        <taxon>Erysipelotrichia</taxon>
        <taxon>Erysipelotrichales</taxon>
        <taxon>Erysipelotrichaceae</taxon>
        <taxon>Anaerorhabdus</taxon>
    </lineage>
</organism>
<feature type="transmembrane region" description="Helical" evidence="1">
    <location>
        <begin position="6"/>
        <end position="28"/>
    </location>
</feature>
<evidence type="ECO:0000313" key="3">
    <source>
        <dbReference type="Proteomes" id="UP000243297"/>
    </source>
</evidence>
<reference evidence="3" key="1">
    <citation type="submission" date="2017-02" db="EMBL/GenBank/DDBJ databases">
        <authorList>
            <person name="Varghese N."/>
            <person name="Submissions S."/>
        </authorList>
    </citation>
    <scope>NUCLEOTIDE SEQUENCE [LARGE SCALE GENOMIC DNA]</scope>
    <source>
        <strain evidence="3">ATCC 25662</strain>
    </source>
</reference>
<dbReference type="STRING" id="118967.SAMN02745191_1163"/>
<keyword evidence="1" id="KW-1133">Transmembrane helix</keyword>
<protein>
    <submittedName>
        <fullName evidence="2">Uncharacterized protein</fullName>
    </submittedName>
</protein>
<evidence type="ECO:0000256" key="1">
    <source>
        <dbReference type="SAM" id="Phobius"/>
    </source>
</evidence>
<evidence type="ECO:0000313" key="2">
    <source>
        <dbReference type="EMBL" id="SJZ61307.1"/>
    </source>
</evidence>
<gene>
    <name evidence="2" type="ORF">SAMN02745191_1163</name>
</gene>
<dbReference type="AlphaFoldDB" id="A0A1T4M344"/>